<comment type="caution">
    <text evidence="3">The sequence shown here is derived from an EMBL/GenBank/DDBJ whole genome shotgun (WGS) entry which is preliminary data.</text>
</comment>
<reference evidence="3" key="1">
    <citation type="submission" date="2020-10" db="EMBL/GenBank/DDBJ databases">
        <authorList>
            <person name="Gilroy R."/>
        </authorList>
    </citation>
    <scope>NUCLEOTIDE SEQUENCE</scope>
    <source>
        <strain evidence="3">10669</strain>
    </source>
</reference>
<accession>A0A9D1NLX1</accession>
<sequence length="1457" mass="159540">MENKRYNVGLDVGSTTLKLVFADGNGDVAYSEYRRHHADIFGALQAGFENALAKLGDGEIRLVVTGSAGMGVAERGNLPFVQEVVAAAEVIRAKYPETKTFVDIGGEDAKMIFFEEGKSPDIRMNGSCAGGTGAFIDQMATLLGRDVSELSDLALAARTVYPIASRCGVFSKTDIQNLLARNVSREDIAASIFHAVALQCIGNLARGFDILPKAFFCGGPFAFIPALRKAFQEELNLRDEDCIFCENAAIIPAWGCALTALARSREEDEKGGNAAPLPKLSETARGLAAQKTAVGHAPHAGSLPRLFSGQEDFDAWFATKQGGVIPEITLEEYDGSPCFLGVDSGSTTTKIVIADARERVLYRFYKKSQGDALGTAEEGLKAFLEKCRAAGKEVRIARSCVTGYGEDLVKAAFNLDEGIVETIAHYRAARKFKPDVSFILDIGGQDMKAIFVENQAINRLEINEACSSGCGSFVEAFAASLKHPVAEFARMACFSEAPCDLGTRCTVFMNSKVKQCLREGAGVPDIAAGLSFSIIKNCLHKVLKIRDISELGDNIVVQGGTFRNLSVVRAFEKLTGKSVIFTNMPELMGAYGCALYAKEIYEKNAGGNAAPGAGTPLARYAHHNAYKEKQLTCPGCTNRCQVREFLFDNGNVYYSGNKCEKIFTNKGGDFRKGENMYTFKYSRIFRRHAVPAARAVELAKTAAAKRRIGIPRALNAFENFPFWSALLSECGFEVVVSATSTMPLYEKGLHSVMSDNICFPAKLTHGHILDLVNRKVERIFMPYVLRERMEDKEAHGSFNCPIVSSYSQVVASAMETREKYGVPLDSPVVTFSDEKLLRRACYKYLHGIGVAKSVFEPAFSVALNAQRKFTHELCDKAKTILENARKNGRMTLLLAGRPYHSDPLVQHKISDMAADFGADVITEDIVRFSDDDALDGINGVLQWTYVTRILKAARFVAEADDSVHYVQMTSFGCGPDAFIIDEVSDILKKNGKNITILKIDDVNNIGSLKLRLRSLIESLKFKNASAGTRGRKALPEHTAVFREEDRRRMILYPFISGYLSPIIKPALEACGYRAAMLPPSDEKTVEYGLKHSNNEICYPATLVVGDIVKALDSGKYDPKDVAVGISQTGGQCRATNYLTLIKKALANAGYGDVPVVALGIGTSPINDQPGMHFSLSKIAKCAISAVVYGDCISQMYYSTVVRERDAGTAAKLRDSYMAALVPCVRWKRVSEMFRLLRRAAEEFDAVPVKTERVPAIGIVGEIYVKYNSFSHKNVVSWLAENGVEPVIPNVTDFMIQDIVNNRINVKLNLAHRSLRTWGFTLAFSMIAKSAIAKADRACRAFRRYRPFGSIEEKAKKGAGIVNLAAQFGEGWLIPAEFASFAEHGICNAVSLQPFGCIANHIVAKGIEKRVKRLYPKMNLLFLDFDSGTSEANVLNRLHFMIKNARDQLAAETAAAHA</sequence>
<dbReference type="InterPro" id="IPR002731">
    <property type="entry name" value="ATPase_BadF"/>
</dbReference>
<evidence type="ECO:0000259" key="1">
    <source>
        <dbReference type="Pfam" id="PF01869"/>
    </source>
</evidence>
<gene>
    <name evidence="3" type="ORF">IAC75_06875</name>
</gene>
<feature type="domain" description="ATPase BadF/BadG/BcrA/BcrD type" evidence="1">
    <location>
        <begin position="340"/>
        <end position="597"/>
    </location>
</feature>
<dbReference type="Gene3D" id="3.30.420.40">
    <property type="match status" value="4"/>
</dbReference>
<dbReference type="Pfam" id="PF01869">
    <property type="entry name" value="BcrAD_BadFG"/>
    <property type="match status" value="2"/>
</dbReference>
<dbReference type="InterPro" id="IPR018709">
    <property type="entry name" value="CoA_activase_DUF2229"/>
</dbReference>
<evidence type="ECO:0000313" key="3">
    <source>
        <dbReference type="EMBL" id="HIV04848.1"/>
    </source>
</evidence>
<dbReference type="EMBL" id="DVOG01000182">
    <property type="protein sequence ID" value="HIV04848.1"/>
    <property type="molecule type" value="Genomic_DNA"/>
</dbReference>
<dbReference type="CDD" id="cd24034">
    <property type="entry name" value="ASKHA_NBD_O66634-like_rpt1"/>
    <property type="match status" value="1"/>
</dbReference>
<dbReference type="SUPFAM" id="SSF53067">
    <property type="entry name" value="Actin-like ATPase domain"/>
    <property type="match status" value="2"/>
</dbReference>
<dbReference type="Pfam" id="PF09989">
    <property type="entry name" value="DUF2229"/>
    <property type="match status" value="1"/>
</dbReference>
<organism evidence="3 4">
    <name type="scientific">Candidatus Spyradosoma merdigallinarum</name>
    <dbReference type="NCBI Taxonomy" id="2840950"/>
    <lineage>
        <taxon>Bacteria</taxon>
        <taxon>Pseudomonadati</taxon>
        <taxon>Verrucomicrobiota</taxon>
        <taxon>Opitutia</taxon>
        <taxon>Opitutia incertae sedis</taxon>
        <taxon>Candidatus Spyradosoma</taxon>
    </lineage>
</organism>
<dbReference type="InterPro" id="IPR051805">
    <property type="entry name" value="Dehydratase_Activator_Redct"/>
</dbReference>
<feature type="domain" description="ATPase BadF/BadG/BcrA/BcrD type" evidence="1">
    <location>
        <begin position="8"/>
        <end position="237"/>
    </location>
</feature>
<dbReference type="CDD" id="cd24035">
    <property type="entry name" value="ASKHA_NBD_O66634-like_rpt2"/>
    <property type="match status" value="1"/>
</dbReference>
<dbReference type="PANTHER" id="PTHR32329">
    <property type="entry name" value="BIFUNCTIONAL PROTEIN [INCLUDES 2-HYDROXYACYL-COA DEHYDRATASE (N-TER) AND ITS ACTIVATOR DOMAIN (C_TERM)-RELATED"/>
    <property type="match status" value="1"/>
</dbReference>
<proteinExistence type="predicted"/>
<evidence type="ECO:0000259" key="2">
    <source>
        <dbReference type="Pfam" id="PF09989"/>
    </source>
</evidence>
<name>A0A9D1NLX1_9BACT</name>
<feature type="domain" description="DUF2229" evidence="2">
    <location>
        <begin position="707"/>
        <end position="926"/>
    </location>
</feature>
<dbReference type="InterPro" id="IPR043129">
    <property type="entry name" value="ATPase_NBD"/>
</dbReference>
<reference evidence="3" key="2">
    <citation type="journal article" date="2021" name="PeerJ">
        <title>Extensive microbial diversity within the chicken gut microbiome revealed by metagenomics and culture.</title>
        <authorList>
            <person name="Gilroy R."/>
            <person name="Ravi A."/>
            <person name="Getino M."/>
            <person name="Pursley I."/>
            <person name="Horton D.L."/>
            <person name="Alikhan N.F."/>
            <person name="Baker D."/>
            <person name="Gharbi K."/>
            <person name="Hall N."/>
            <person name="Watson M."/>
            <person name="Adriaenssens E.M."/>
            <person name="Foster-Nyarko E."/>
            <person name="Jarju S."/>
            <person name="Secka A."/>
            <person name="Antonio M."/>
            <person name="Oren A."/>
            <person name="Chaudhuri R.R."/>
            <person name="La Ragione R."/>
            <person name="Hildebrand F."/>
            <person name="Pallen M.J."/>
        </authorList>
    </citation>
    <scope>NUCLEOTIDE SEQUENCE</scope>
    <source>
        <strain evidence="3">10669</strain>
    </source>
</reference>
<evidence type="ECO:0000313" key="4">
    <source>
        <dbReference type="Proteomes" id="UP000886812"/>
    </source>
</evidence>
<protein>
    <submittedName>
        <fullName evidence="3">2-hydroxyacyl-CoA dehydratase</fullName>
    </submittedName>
</protein>
<dbReference type="Proteomes" id="UP000886812">
    <property type="component" value="Unassembled WGS sequence"/>
</dbReference>
<dbReference type="PANTHER" id="PTHR32329:SF4">
    <property type="entry name" value="ACTIVATOR OF 2-HYDROXYACYL-COA DEHYDRATASE"/>
    <property type="match status" value="1"/>
</dbReference>